<keyword evidence="1" id="KW-0812">Transmembrane</keyword>
<accession>A0A4U6VAA9</accession>
<evidence type="ECO:0000313" key="2">
    <source>
        <dbReference type="EMBL" id="TKW23969.1"/>
    </source>
</evidence>
<dbReference type="EMBL" id="CM016554">
    <property type="protein sequence ID" value="TKW23969.1"/>
    <property type="molecule type" value="Genomic_DNA"/>
</dbReference>
<feature type="transmembrane region" description="Helical" evidence="1">
    <location>
        <begin position="6"/>
        <end position="23"/>
    </location>
</feature>
<evidence type="ECO:0000313" key="3">
    <source>
        <dbReference type="Proteomes" id="UP000298652"/>
    </source>
</evidence>
<evidence type="ECO:0000256" key="1">
    <source>
        <dbReference type="SAM" id="Phobius"/>
    </source>
</evidence>
<organism evidence="2 3">
    <name type="scientific">Setaria viridis</name>
    <name type="common">Green bristlegrass</name>
    <name type="synonym">Setaria italica subsp. viridis</name>
    <dbReference type="NCBI Taxonomy" id="4556"/>
    <lineage>
        <taxon>Eukaryota</taxon>
        <taxon>Viridiplantae</taxon>
        <taxon>Streptophyta</taxon>
        <taxon>Embryophyta</taxon>
        <taxon>Tracheophyta</taxon>
        <taxon>Spermatophyta</taxon>
        <taxon>Magnoliopsida</taxon>
        <taxon>Liliopsida</taxon>
        <taxon>Poales</taxon>
        <taxon>Poaceae</taxon>
        <taxon>PACMAD clade</taxon>
        <taxon>Panicoideae</taxon>
        <taxon>Panicodae</taxon>
        <taxon>Paniceae</taxon>
        <taxon>Cenchrinae</taxon>
        <taxon>Setaria</taxon>
    </lineage>
</organism>
<name>A0A4U6VAA9_SETVI</name>
<keyword evidence="3" id="KW-1185">Reference proteome</keyword>
<keyword evidence="1" id="KW-0472">Membrane</keyword>
<sequence length="102" mass="11691">MPAGFLVLVCIFVEYLLFCFLNGTEYHLHRYIQIGTHQIFLQAIHFYLSPTSLFLSLINQKEYLTYIPKVILTTEDKTVPFSQPLHAKTAKLGNPLQLDTGC</sequence>
<protein>
    <submittedName>
        <fullName evidence="2">Uncharacterized protein</fullName>
    </submittedName>
</protein>
<gene>
    <name evidence="2" type="ORF">SEVIR_3G021800v2</name>
</gene>
<keyword evidence="1" id="KW-1133">Transmembrane helix</keyword>
<dbReference type="Proteomes" id="UP000298652">
    <property type="component" value="Chromosome 3"/>
</dbReference>
<reference evidence="2" key="1">
    <citation type="submission" date="2019-03" db="EMBL/GenBank/DDBJ databases">
        <title>WGS assembly of Setaria viridis.</title>
        <authorList>
            <person name="Huang P."/>
            <person name="Jenkins J."/>
            <person name="Grimwood J."/>
            <person name="Barry K."/>
            <person name="Healey A."/>
            <person name="Mamidi S."/>
            <person name="Sreedasyam A."/>
            <person name="Shu S."/>
            <person name="Feldman M."/>
            <person name="Wu J."/>
            <person name="Yu Y."/>
            <person name="Chen C."/>
            <person name="Johnson J."/>
            <person name="Rokhsar D."/>
            <person name="Baxter I."/>
            <person name="Schmutz J."/>
            <person name="Brutnell T."/>
            <person name="Kellogg E."/>
        </authorList>
    </citation>
    <scope>NUCLEOTIDE SEQUENCE [LARGE SCALE GENOMIC DNA]</scope>
</reference>
<dbReference type="Gramene" id="TKW23969">
    <property type="protein sequence ID" value="TKW23969"/>
    <property type="gene ID" value="SEVIR_3G021800v2"/>
</dbReference>
<dbReference type="AlphaFoldDB" id="A0A4U6VAA9"/>
<proteinExistence type="predicted"/>